<protein>
    <submittedName>
        <fullName evidence="1">Uncharacterized protein</fullName>
    </submittedName>
</protein>
<reference evidence="1 2" key="1">
    <citation type="submission" date="2018-06" db="EMBL/GenBank/DDBJ databases">
        <title>Comparative genomics of Bradyrhizobium nodulating Arachidis hypogaea.</title>
        <authorList>
            <person name="Li Y."/>
        </authorList>
    </citation>
    <scope>NUCLEOTIDE SEQUENCE [LARGE SCALE GENOMIC DNA]</scope>
    <source>
        <strain evidence="1 2">CCBAU 051107</strain>
    </source>
</reference>
<evidence type="ECO:0000313" key="1">
    <source>
        <dbReference type="EMBL" id="QOZ66801.1"/>
    </source>
</evidence>
<dbReference type="KEGG" id="barh:WN72_11090"/>
<sequence>MHVGSRNSLDYSAVCCAICGGKFGLIRHYWWRTALCSKKCVNRFKARREADQKWLRWLRALSRYRPGRTCCVSSGPIERVEIK</sequence>
<dbReference type="AlphaFoldDB" id="A0AAE7NK18"/>
<evidence type="ECO:0000313" key="2">
    <source>
        <dbReference type="Proteomes" id="UP000594015"/>
    </source>
</evidence>
<organism evidence="1 2">
    <name type="scientific">Bradyrhizobium arachidis</name>
    <dbReference type="NCBI Taxonomy" id="858423"/>
    <lineage>
        <taxon>Bacteria</taxon>
        <taxon>Pseudomonadati</taxon>
        <taxon>Pseudomonadota</taxon>
        <taxon>Alphaproteobacteria</taxon>
        <taxon>Hyphomicrobiales</taxon>
        <taxon>Nitrobacteraceae</taxon>
        <taxon>Bradyrhizobium</taxon>
    </lineage>
</organism>
<gene>
    <name evidence="1" type="ORF">WN72_11090</name>
</gene>
<dbReference type="Proteomes" id="UP000594015">
    <property type="component" value="Chromosome"/>
</dbReference>
<name>A0AAE7NK18_9BRAD</name>
<dbReference type="EMBL" id="CP030050">
    <property type="protein sequence ID" value="QOZ66801.1"/>
    <property type="molecule type" value="Genomic_DNA"/>
</dbReference>
<proteinExistence type="predicted"/>
<accession>A0AAE7NK18</accession>